<keyword evidence="10" id="KW-0175">Coiled coil</keyword>
<proteinExistence type="inferred from homology"/>
<evidence type="ECO:0000313" key="12">
    <source>
        <dbReference type="EMBL" id="SFM91362.1"/>
    </source>
</evidence>
<dbReference type="Pfam" id="PF26002">
    <property type="entry name" value="Beta-barrel_AprE"/>
    <property type="match status" value="1"/>
</dbReference>
<evidence type="ECO:0000256" key="3">
    <source>
        <dbReference type="ARBA" id="ARBA00022448"/>
    </source>
</evidence>
<evidence type="ECO:0000256" key="6">
    <source>
        <dbReference type="ARBA" id="ARBA00022692"/>
    </source>
</evidence>
<dbReference type="PANTHER" id="PTHR30386">
    <property type="entry name" value="MEMBRANE FUSION SUBUNIT OF EMRAB-TOLC MULTIDRUG EFFLUX PUMP"/>
    <property type="match status" value="1"/>
</dbReference>
<keyword evidence="6" id="KW-0812">Transmembrane</keyword>
<dbReference type="Proteomes" id="UP000199470">
    <property type="component" value="Unassembled WGS sequence"/>
</dbReference>
<evidence type="ECO:0000256" key="4">
    <source>
        <dbReference type="ARBA" id="ARBA00022475"/>
    </source>
</evidence>
<dbReference type="InterPro" id="IPR010129">
    <property type="entry name" value="T1SS_HlyD"/>
</dbReference>
<dbReference type="PRINTS" id="PR01490">
    <property type="entry name" value="RTXTOXIND"/>
</dbReference>
<dbReference type="EMBL" id="FOTW01000047">
    <property type="protein sequence ID" value="SFM91362.1"/>
    <property type="molecule type" value="Genomic_DNA"/>
</dbReference>
<feature type="coiled-coil region" evidence="10">
    <location>
        <begin position="239"/>
        <end position="295"/>
    </location>
</feature>
<dbReference type="STRING" id="758825.SAMN02982985_05764"/>
<evidence type="ECO:0000256" key="1">
    <source>
        <dbReference type="ARBA" id="ARBA00004377"/>
    </source>
</evidence>
<evidence type="ECO:0000256" key="8">
    <source>
        <dbReference type="ARBA" id="ARBA00023136"/>
    </source>
</evidence>
<gene>
    <name evidence="12" type="ORF">SAMN02982985_05764</name>
</gene>
<keyword evidence="8" id="KW-0472">Membrane</keyword>
<evidence type="ECO:0000256" key="10">
    <source>
        <dbReference type="SAM" id="Coils"/>
    </source>
</evidence>
<sequence length="455" mass="50168">MEPANKPPVTNRRRNKDETEIDFLPDADAIERGPLPRFVRTTLHVLLAAFATFILWASLSHVEKIVVAKGRLVNPQPNIVVQPLETSIIQRIEVRAGQVVKKGQLLATLDPTFTQADEAQLRARLASLDTQTAGLRAELAGQPGAAAAAGQSADSLLQSQLSSERQGNFAAQKSKMDQNIARLQAGLETNRRDQLILAQRVKSLREVEAMQEQLMAEQFGAKMHLLEARDRRLGVERDMIMQLNKAIEMERELASAQAERAGFAKNWRQKMLEDLLAATRERDGVNEQLAKADKRHQLVQLTAPADAVVLEVAKLSQGSIVREAETMFTLVPLGAALEIEVQIDSADIGYIKVGDAAHIKVDAFSFQQHGSLDGKVRSISQDAFRREANNQAQGLDAYYLSRINLGPAKLHHMAPGARLLPGMTLAAEIVVGERTVMSYLLWPLTKAVDESIREP</sequence>
<comment type="similarity">
    <text evidence="2 9">Belongs to the membrane fusion protein (MFP) (TC 8.A.1) family.</text>
</comment>
<dbReference type="AlphaFoldDB" id="A0A1I4UQY3"/>
<keyword evidence="5 9" id="KW-0997">Cell inner membrane</keyword>
<dbReference type="Gene3D" id="2.40.30.170">
    <property type="match status" value="1"/>
</dbReference>
<keyword evidence="13" id="KW-1185">Reference proteome</keyword>
<reference evidence="12 13" key="1">
    <citation type="submission" date="2016-10" db="EMBL/GenBank/DDBJ databases">
        <authorList>
            <person name="de Groot N.N."/>
        </authorList>
    </citation>
    <scope>NUCLEOTIDE SEQUENCE [LARGE SCALE GENOMIC DNA]</scope>
    <source>
        <strain evidence="12 13">ATCC 43154</strain>
    </source>
</reference>
<evidence type="ECO:0000259" key="11">
    <source>
        <dbReference type="Pfam" id="PF26002"/>
    </source>
</evidence>
<dbReference type="OrthoDB" id="9775513at2"/>
<evidence type="ECO:0000256" key="5">
    <source>
        <dbReference type="ARBA" id="ARBA00022519"/>
    </source>
</evidence>
<dbReference type="SUPFAM" id="SSF111369">
    <property type="entry name" value="HlyD-like secretion proteins"/>
    <property type="match status" value="1"/>
</dbReference>
<keyword evidence="7" id="KW-1133">Transmembrane helix</keyword>
<evidence type="ECO:0000256" key="9">
    <source>
        <dbReference type="RuleBase" id="RU365093"/>
    </source>
</evidence>
<evidence type="ECO:0000313" key="13">
    <source>
        <dbReference type="Proteomes" id="UP000199470"/>
    </source>
</evidence>
<dbReference type="GO" id="GO:0005886">
    <property type="term" value="C:plasma membrane"/>
    <property type="evidence" value="ECO:0007669"/>
    <property type="project" value="UniProtKB-SubCell"/>
</dbReference>
<dbReference type="InterPro" id="IPR058982">
    <property type="entry name" value="Beta-barrel_AprE"/>
</dbReference>
<dbReference type="NCBIfam" id="TIGR01843">
    <property type="entry name" value="type_I_hlyD"/>
    <property type="match status" value="1"/>
</dbReference>
<accession>A0A1I4UQY3</accession>
<dbReference type="InterPro" id="IPR050739">
    <property type="entry name" value="MFP"/>
</dbReference>
<dbReference type="GO" id="GO:0015031">
    <property type="term" value="P:protein transport"/>
    <property type="evidence" value="ECO:0007669"/>
    <property type="project" value="InterPro"/>
</dbReference>
<evidence type="ECO:0000256" key="2">
    <source>
        <dbReference type="ARBA" id="ARBA00009477"/>
    </source>
</evidence>
<comment type="subcellular location">
    <subcellularLocation>
        <location evidence="1 9">Cell inner membrane</location>
        <topology evidence="1 9">Single-pass membrane protein</topology>
    </subcellularLocation>
</comment>
<organism evidence="12 13">
    <name type="scientific">Rugamonas rubra</name>
    <dbReference type="NCBI Taxonomy" id="758825"/>
    <lineage>
        <taxon>Bacteria</taxon>
        <taxon>Pseudomonadati</taxon>
        <taxon>Pseudomonadota</taxon>
        <taxon>Betaproteobacteria</taxon>
        <taxon>Burkholderiales</taxon>
        <taxon>Oxalobacteraceae</taxon>
        <taxon>Telluria group</taxon>
        <taxon>Rugamonas</taxon>
    </lineage>
</organism>
<feature type="domain" description="AprE-like beta-barrel" evidence="11">
    <location>
        <begin position="337"/>
        <end position="431"/>
    </location>
</feature>
<keyword evidence="4 9" id="KW-1003">Cell membrane</keyword>
<name>A0A1I4UQY3_9BURK</name>
<dbReference type="Gene3D" id="2.40.50.100">
    <property type="match status" value="1"/>
</dbReference>
<evidence type="ECO:0000256" key="7">
    <source>
        <dbReference type="ARBA" id="ARBA00022989"/>
    </source>
</evidence>
<dbReference type="RefSeq" id="WP_093391190.1">
    <property type="nucleotide sequence ID" value="NZ_FOTW01000047.1"/>
</dbReference>
<protein>
    <recommendedName>
        <fullName evidence="9">Membrane fusion protein (MFP) family protein</fullName>
    </recommendedName>
</protein>
<dbReference type="PANTHER" id="PTHR30386:SF26">
    <property type="entry name" value="TRANSPORT PROTEIN COMB"/>
    <property type="match status" value="1"/>
</dbReference>
<keyword evidence="3 9" id="KW-0813">Transport</keyword>